<reference evidence="2 3" key="1">
    <citation type="submission" date="2019-10" db="EMBL/GenBank/DDBJ databases">
        <title>Vibrio sp. nov., isolated from Coralline algae surface.</title>
        <authorList>
            <person name="Geng Y."/>
            <person name="Zhang X."/>
        </authorList>
    </citation>
    <scope>NUCLEOTIDE SEQUENCE [LARGE SCALE GENOMIC DNA]</scope>
    <source>
        <strain evidence="2 3">SM1977</strain>
    </source>
</reference>
<organism evidence="2 3">
    <name type="scientific">Vibrio algicola</name>
    <dbReference type="NCBI Taxonomy" id="2662262"/>
    <lineage>
        <taxon>Bacteria</taxon>
        <taxon>Pseudomonadati</taxon>
        <taxon>Pseudomonadota</taxon>
        <taxon>Gammaproteobacteria</taxon>
        <taxon>Vibrionales</taxon>
        <taxon>Vibrionaceae</taxon>
        <taxon>Vibrio</taxon>
    </lineage>
</organism>
<evidence type="ECO:0000313" key="3">
    <source>
        <dbReference type="Proteomes" id="UP000348942"/>
    </source>
</evidence>
<accession>A0A5Q0TE68</accession>
<evidence type="ECO:0000313" key="2">
    <source>
        <dbReference type="EMBL" id="QGA65021.1"/>
    </source>
</evidence>
<dbReference type="Proteomes" id="UP000348942">
    <property type="component" value="Chromosome 1"/>
</dbReference>
<sequence length="232" mass="26175">MINKKHISLVGLLGVIVGSAVTYSIVSSTQDASLQQNQQVQQKQLQQVKQWQQKAQDLQADLSKEVEAFQTYKSESKDDKQKIADLTAELEKLKQTQQKVKKTLVVQKKKAAVLKTENKELAKTTELQSDMYEQSHELFVKQGALQTDITKLSTTREKLIAQTKNFTEQCKLFKDGTSWDPKSDSCAKEKLAKEQTIKLTNSLNNKQKQLDELNALIKKLGVKPEAAPSIKE</sequence>
<feature type="coiled-coil region" evidence="1">
    <location>
        <begin position="41"/>
        <end position="103"/>
    </location>
</feature>
<dbReference type="RefSeq" id="WP_153447171.1">
    <property type="nucleotide sequence ID" value="NZ_CP045699.1"/>
</dbReference>
<keyword evidence="1" id="KW-0175">Coiled coil</keyword>
<evidence type="ECO:0000256" key="1">
    <source>
        <dbReference type="SAM" id="Coils"/>
    </source>
</evidence>
<gene>
    <name evidence="2" type="ORF">GFB47_06090</name>
</gene>
<name>A0A5Q0TE68_9VIBR</name>
<protein>
    <recommendedName>
        <fullName evidence="4">Chromosome segregation ATPase</fullName>
    </recommendedName>
</protein>
<proteinExistence type="predicted"/>
<keyword evidence="3" id="KW-1185">Reference proteome</keyword>
<dbReference type="AlphaFoldDB" id="A0A5Q0TE68"/>
<evidence type="ECO:0008006" key="4">
    <source>
        <dbReference type="Google" id="ProtNLM"/>
    </source>
</evidence>
<dbReference type="EMBL" id="CP045699">
    <property type="protein sequence ID" value="QGA65021.1"/>
    <property type="molecule type" value="Genomic_DNA"/>
</dbReference>